<evidence type="ECO:0000313" key="3">
    <source>
        <dbReference type="EMBL" id="KUH59145.1"/>
    </source>
</evidence>
<comment type="caution">
    <text evidence="3">The sequence shown here is derived from an EMBL/GenBank/DDBJ whole genome shotgun (WGS) entry which is preliminary data.</text>
</comment>
<dbReference type="Gene3D" id="2.40.50.1020">
    <property type="entry name" value="LytTr DNA-binding domain"/>
    <property type="match status" value="1"/>
</dbReference>
<dbReference type="AlphaFoldDB" id="A0A100YWV3"/>
<name>A0A100YWV3_TRASO</name>
<organism evidence="3 4">
    <name type="scientific">Tractidigestivibacter scatoligenes</name>
    <name type="common">Olsenella scatoligenes</name>
    <dbReference type="NCBI Taxonomy" id="1299998"/>
    <lineage>
        <taxon>Bacteria</taxon>
        <taxon>Bacillati</taxon>
        <taxon>Actinomycetota</taxon>
        <taxon>Coriobacteriia</taxon>
        <taxon>Coriobacteriales</taxon>
        <taxon>Atopobiaceae</taxon>
        <taxon>Tractidigestivibacter</taxon>
    </lineage>
</organism>
<dbReference type="Gene3D" id="3.40.50.2300">
    <property type="match status" value="1"/>
</dbReference>
<dbReference type="InterPro" id="IPR046947">
    <property type="entry name" value="LytR-like"/>
</dbReference>
<dbReference type="RefSeq" id="WP_059053106.1">
    <property type="nucleotide sequence ID" value="NZ_LOJF01000001.1"/>
</dbReference>
<dbReference type="GO" id="GO:0003677">
    <property type="term" value="F:DNA binding"/>
    <property type="evidence" value="ECO:0007669"/>
    <property type="project" value="InterPro"/>
</dbReference>
<gene>
    <name evidence="3" type="ORF">AUL39_02095</name>
</gene>
<feature type="modified residue" description="4-aspartylphosphate" evidence="1">
    <location>
        <position position="57"/>
    </location>
</feature>
<reference evidence="3 4" key="1">
    <citation type="submission" date="2015-12" db="EMBL/GenBank/DDBJ databases">
        <title>Draft Genome Sequence of Olsenella scatoligenes SK9K4T; a Producer of 3-Methylindole- (skatole) and 4-Methylphenol- (p-cresol) Isolated from Pig Feces.</title>
        <authorList>
            <person name="Li X."/>
            <person name="Borg B."/>
            <person name="Canibe N."/>
        </authorList>
    </citation>
    <scope>NUCLEOTIDE SEQUENCE [LARGE SCALE GENOMIC DNA]</scope>
    <source>
        <strain evidence="3 4">SK9K4</strain>
    </source>
</reference>
<dbReference type="PROSITE" id="PS50110">
    <property type="entry name" value="RESPONSE_REGULATORY"/>
    <property type="match status" value="1"/>
</dbReference>
<dbReference type="SMART" id="SM00850">
    <property type="entry name" value="LytTR"/>
    <property type="match status" value="1"/>
</dbReference>
<dbReference type="PANTHER" id="PTHR37299">
    <property type="entry name" value="TRANSCRIPTIONAL REGULATOR-RELATED"/>
    <property type="match status" value="1"/>
</dbReference>
<dbReference type="EMBL" id="LOJF01000001">
    <property type="protein sequence ID" value="KUH59145.1"/>
    <property type="molecule type" value="Genomic_DNA"/>
</dbReference>
<dbReference type="InterPro" id="IPR011006">
    <property type="entry name" value="CheY-like_superfamily"/>
</dbReference>
<dbReference type="GO" id="GO:0000156">
    <property type="term" value="F:phosphorelay response regulator activity"/>
    <property type="evidence" value="ECO:0007669"/>
    <property type="project" value="InterPro"/>
</dbReference>
<dbReference type="InterPro" id="IPR007492">
    <property type="entry name" value="LytTR_DNA-bd_dom"/>
</dbReference>
<dbReference type="InterPro" id="IPR001789">
    <property type="entry name" value="Sig_transdc_resp-reg_receiver"/>
</dbReference>
<dbReference type="Pfam" id="PF04397">
    <property type="entry name" value="LytTR"/>
    <property type="match status" value="1"/>
</dbReference>
<dbReference type="Proteomes" id="UP000054078">
    <property type="component" value="Unassembled WGS sequence"/>
</dbReference>
<evidence type="ECO:0000259" key="2">
    <source>
        <dbReference type="PROSITE" id="PS50110"/>
    </source>
</evidence>
<dbReference type="STRING" id="1299998.AUL39_02095"/>
<accession>A0A100YWV3</accession>
<evidence type="ECO:0000256" key="1">
    <source>
        <dbReference type="PROSITE-ProRule" id="PRU00169"/>
    </source>
</evidence>
<dbReference type="SUPFAM" id="SSF52172">
    <property type="entry name" value="CheY-like"/>
    <property type="match status" value="1"/>
</dbReference>
<evidence type="ECO:0000313" key="4">
    <source>
        <dbReference type="Proteomes" id="UP000054078"/>
    </source>
</evidence>
<keyword evidence="4" id="KW-1185">Reference proteome</keyword>
<proteinExistence type="predicted"/>
<dbReference type="SMART" id="SM00448">
    <property type="entry name" value="REC"/>
    <property type="match status" value="1"/>
</dbReference>
<dbReference type="PANTHER" id="PTHR37299:SF1">
    <property type="entry name" value="STAGE 0 SPORULATION PROTEIN A HOMOLOG"/>
    <property type="match status" value="1"/>
</dbReference>
<dbReference type="Pfam" id="PF00072">
    <property type="entry name" value="Response_reg"/>
    <property type="match status" value="1"/>
</dbReference>
<protein>
    <recommendedName>
        <fullName evidence="2">Response regulatory domain-containing protein</fullName>
    </recommendedName>
</protein>
<feature type="domain" description="Response regulatory" evidence="2">
    <location>
        <begin position="4"/>
        <end position="120"/>
    </location>
</feature>
<keyword evidence="1" id="KW-0597">Phosphoprotein</keyword>
<dbReference type="OrthoDB" id="3236539at2"/>
<sequence length="238" mass="26426">MAYRILIVEDSPAEADVLRGHLDRYAAERGLSFAVTVLSSAVEFVNGSHPADLIFMDIDLPGINGMEAAQILRGYDEQTPLVFVTNLAQYAIKGYQVDALDFMVKPVQYDDFSLRMDRAMRLVKRTSKGTVAIPTQDGIRVVRLEDVLYIDIMKHDLHYHLAGENNPLRVRGTIAKVAEELADKGFLKIAASCVINMAQVARIRSTSVVMSDGTELFYSRSQRKAALERLAAYVGRSA</sequence>